<dbReference type="RefSeq" id="WP_075362867.1">
    <property type="nucleotide sequence ID" value="NZ_MLBF01000001.1"/>
</dbReference>
<dbReference type="InterPro" id="IPR000551">
    <property type="entry name" value="MerR-type_HTH_dom"/>
</dbReference>
<name>A0A1Q8R2M3_9FIRM</name>
<dbReference type="CDD" id="cd04762">
    <property type="entry name" value="HTH_MerR-trunc"/>
    <property type="match status" value="1"/>
</dbReference>
<evidence type="ECO:0000313" key="2">
    <source>
        <dbReference type="EMBL" id="OLN33837.1"/>
    </source>
</evidence>
<dbReference type="PROSITE" id="PS50937">
    <property type="entry name" value="HTH_MERR_2"/>
    <property type="match status" value="1"/>
</dbReference>
<accession>A0A1Q8R2M3</accession>
<evidence type="ECO:0000259" key="1">
    <source>
        <dbReference type="PROSITE" id="PS50937"/>
    </source>
</evidence>
<dbReference type="Gene3D" id="1.10.1660.10">
    <property type="match status" value="1"/>
</dbReference>
<sequence>MNSTTMYKASEFAKMVNVSIKTLQRWDREGILKALRTPTDRRYYTHSQYLEFIEKNFKDESSMSDSKYEAISTMILHTVRSILAENIGDGQAVEKIWKTLQLVEPYLAQRARK</sequence>
<dbReference type="STRING" id="1888891.DSOL_0015"/>
<dbReference type="Proteomes" id="UP000186102">
    <property type="component" value="Unassembled WGS sequence"/>
</dbReference>
<dbReference type="GO" id="GO:0006355">
    <property type="term" value="P:regulation of DNA-templated transcription"/>
    <property type="evidence" value="ECO:0007669"/>
    <property type="project" value="InterPro"/>
</dbReference>
<reference evidence="2 3" key="1">
    <citation type="submission" date="2016-09" db="EMBL/GenBank/DDBJ databases">
        <title>Complete genome of Desulfosporosinus sp. OL.</title>
        <authorList>
            <person name="Mardanov A."/>
            <person name="Beletsky A."/>
            <person name="Panova A."/>
            <person name="Karnachuk O."/>
            <person name="Ravin N."/>
        </authorList>
    </citation>
    <scope>NUCLEOTIDE SEQUENCE [LARGE SCALE GENOMIC DNA]</scope>
    <source>
        <strain evidence="2 3">OL</strain>
    </source>
</reference>
<proteinExistence type="predicted"/>
<dbReference type="InterPro" id="IPR009061">
    <property type="entry name" value="DNA-bd_dom_put_sf"/>
</dbReference>
<dbReference type="GO" id="GO:0003677">
    <property type="term" value="F:DNA binding"/>
    <property type="evidence" value="ECO:0007669"/>
    <property type="project" value="InterPro"/>
</dbReference>
<organism evidence="2 3">
    <name type="scientific">Desulfosporosinus metallidurans</name>
    <dbReference type="NCBI Taxonomy" id="1888891"/>
    <lineage>
        <taxon>Bacteria</taxon>
        <taxon>Bacillati</taxon>
        <taxon>Bacillota</taxon>
        <taxon>Clostridia</taxon>
        <taxon>Eubacteriales</taxon>
        <taxon>Desulfitobacteriaceae</taxon>
        <taxon>Desulfosporosinus</taxon>
    </lineage>
</organism>
<keyword evidence="3" id="KW-1185">Reference proteome</keyword>
<protein>
    <submittedName>
        <fullName evidence="2">Integrase, experimental</fullName>
    </submittedName>
</protein>
<evidence type="ECO:0000313" key="3">
    <source>
        <dbReference type="Proteomes" id="UP000186102"/>
    </source>
</evidence>
<comment type="caution">
    <text evidence="2">The sequence shown here is derived from an EMBL/GenBank/DDBJ whole genome shotgun (WGS) entry which is preliminary data.</text>
</comment>
<feature type="domain" description="HTH merR-type" evidence="1">
    <location>
        <begin position="6"/>
        <end position="45"/>
    </location>
</feature>
<dbReference type="AlphaFoldDB" id="A0A1Q8R2M3"/>
<dbReference type="SUPFAM" id="SSF46955">
    <property type="entry name" value="Putative DNA-binding domain"/>
    <property type="match status" value="1"/>
</dbReference>
<gene>
    <name evidence="2" type="ORF">DSOL_0015</name>
</gene>
<dbReference type="Pfam" id="PF00376">
    <property type="entry name" value="MerR"/>
    <property type="match status" value="1"/>
</dbReference>
<dbReference type="EMBL" id="MLBF01000001">
    <property type="protein sequence ID" value="OLN33837.1"/>
    <property type="molecule type" value="Genomic_DNA"/>
</dbReference>